<keyword evidence="5" id="KW-1185">Reference proteome</keyword>
<proteinExistence type="predicted"/>
<feature type="domain" description="Lantibiotic dehydratase N-terminal" evidence="2">
    <location>
        <begin position="51"/>
        <end position="688"/>
    </location>
</feature>
<dbReference type="NCBIfam" id="TIGR03891">
    <property type="entry name" value="thiopep_ocin"/>
    <property type="match status" value="1"/>
</dbReference>
<organism evidence="4 5">
    <name type="scientific">Saccharothrix coeruleofusca</name>
    <dbReference type="NCBI Taxonomy" id="33919"/>
    <lineage>
        <taxon>Bacteria</taxon>
        <taxon>Bacillati</taxon>
        <taxon>Actinomycetota</taxon>
        <taxon>Actinomycetes</taxon>
        <taxon>Pseudonocardiales</taxon>
        <taxon>Pseudonocardiaceae</taxon>
        <taxon>Saccharothrix</taxon>
    </lineage>
</organism>
<protein>
    <recommendedName>
        <fullName evidence="6">Thiopeptide-type bacteriocin biosynthesis protein</fullName>
    </recommendedName>
</protein>
<evidence type="ECO:0000313" key="5">
    <source>
        <dbReference type="Proteomes" id="UP000639606"/>
    </source>
</evidence>
<dbReference type="Pfam" id="PF04738">
    <property type="entry name" value="Lant_dehydr_N"/>
    <property type="match status" value="1"/>
</dbReference>
<accession>A0A918AJL7</accession>
<name>A0A918AJL7_9PSEU</name>
<dbReference type="Pfam" id="PF14028">
    <property type="entry name" value="Lant_dehydr_C"/>
    <property type="match status" value="1"/>
</dbReference>
<dbReference type="RefSeq" id="WP_189222500.1">
    <property type="nucleotide sequence ID" value="NZ_BMRG01000002.1"/>
</dbReference>
<keyword evidence="1" id="KW-0175">Coiled coil</keyword>
<reference evidence="4" key="2">
    <citation type="submission" date="2020-09" db="EMBL/GenBank/DDBJ databases">
        <authorList>
            <person name="Sun Q."/>
            <person name="Ohkuma M."/>
        </authorList>
    </citation>
    <scope>NUCLEOTIDE SEQUENCE</scope>
    <source>
        <strain evidence="4">JCM 3313</strain>
    </source>
</reference>
<dbReference type="InterPro" id="IPR023809">
    <property type="entry name" value="Thiopep_bacteriocin_synth_dom"/>
</dbReference>
<gene>
    <name evidence="4" type="ORF">GCM10010185_16250</name>
</gene>
<dbReference type="InterPro" id="IPR006827">
    <property type="entry name" value="Lant_deHydtase_N"/>
</dbReference>
<evidence type="ECO:0008006" key="6">
    <source>
        <dbReference type="Google" id="ProtNLM"/>
    </source>
</evidence>
<dbReference type="EMBL" id="BMRG01000002">
    <property type="protein sequence ID" value="GGP45208.1"/>
    <property type="molecule type" value="Genomic_DNA"/>
</dbReference>
<evidence type="ECO:0000259" key="3">
    <source>
        <dbReference type="Pfam" id="PF14028"/>
    </source>
</evidence>
<comment type="caution">
    <text evidence="4">The sequence shown here is derived from an EMBL/GenBank/DDBJ whole genome shotgun (WGS) entry which is preliminary data.</text>
</comment>
<evidence type="ECO:0000256" key="1">
    <source>
        <dbReference type="SAM" id="Coils"/>
    </source>
</evidence>
<feature type="domain" description="Thiopeptide-type bacteriocin biosynthesis" evidence="3">
    <location>
        <begin position="756"/>
        <end position="1002"/>
    </location>
</feature>
<evidence type="ECO:0000259" key="2">
    <source>
        <dbReference type="Pfam" id="PF04738"/>
    </source>
</evidence>
<dbReference type="AlphaFoldDB" id="A0A918AJL7"/>
<feature type="coiled-coil region" evidence="1">
    <location>
        <begin position="263"/>
        <end position="294"/>
    </location>
</feature>
<dbReference type="Proteomes" id="UP000639606">
    <property type="component" value="Unassembled WGS sequence"/>
</dbReference>
<sequence>MRARDRRPLYRHVDVALLRAAALPLADTQLHWPDLTDHDGCRQWLEQMWSRPDLADAVRQASPSLGEGVDAIRAGHIVSDRQIRSATLSTARYLLRSIGRPTPFGLFAGVAPAVLARTVNATWGEDHRGVARANTGWLADIITHLERCPELLERLDVVVTDLAVRRGGRLEVPQGPNRVTIRYTGAVAAVDERAATPVRFGALIDTLAEDFTTERSRVRNTLTELVRQGYLLTSLRAPFTVTDPFAHLMDRLREVNAASIADIASLVRDLNAVLAELRRHNQRVTSQVEQSRIRAAVTRWMRNLSPEGRTPLAVDLLLDCAVALPHRVAKEMGWAASALLRLTRQPTGETVWRGYHAAFVDKYGTGTLVRLATVLDPDAGLGYPAGYRGSVLPTPTPEISERDERLLALAWQALADGTREIVLTDEMIGELTGETFDERYIPPHVELSARVHAVSTQALERGEFLLTVAPARSAGTLTSRFTPTATGTGLAQAYRALPAATDGALRTQMSFGPLYPHAENVCRVPAYLDHILPLGEHRQPGGANVLTTDDLAITATGDRLHLVSISRRQVVEPQVFHALALDKQPPPLARFLAHLPRAFSAAWYQFDWGPHLRLPFLPRVRYRRTVLSPAQWRLAADDLPPGWTGSDHWWQVLGRWRCRWDCPDVVELRDADRTLRLTLDEPIHATLLHAHLKRHGQAILHAATPAADYGWIGGHAHEIALPLITTRPAAPNPLHGALPAVTNTHGHLPGAPETAWISAKVFTHPERIGEIVTAHLPDLLTSLDAPACWWLRYRDPQETDHLRLRLRTTPGRYAECSIAVGEWTARMRQAGLVGRLVFDTYSPEVGRYGRGEALEAAENVFVADAAIVAVLLRHLSAAEADLALVVANMVGIIGGFVGDIGEAMDWLVARPAPVTTVDRMVAERAIRLAIDPAGLCSLPGWNTDIERAWNHRADALAGYRKALPPEANTDVVLESLLHLHHNRLIGIDRNIERVCRRLARHAALAWRHRPGGAAR</sequence>
<reference evidence="4" key="1">
    <citation type="journal article" date="2014" name="Int. J. Syst. Evol. Microbiol.">
        <title>Complete genome sequence of Corynebacterium casei LMG S-19264T (=DSM 44701T), isolated from a smear-ripened cheese.</title>
        <authorList>
            <consortium name="US DOE Joint Genome Institute (JGI-PGF)"/>
            <person name="Walter F."/>
            <person name="Albersmeier A."/>
            <person name="Kalinowski J."/>
            <person name="Ruckert C."/>
        </authorList>
    </citation>
    <scope>NUCLEOTIDE SEQUENCE</scope>
    <source>
        <strain evidence="4">JCM 3313</strain>
    </source>
</reference>
<evidence type="ECO:0000313" key="4">
    <source>
        <dbReference type="EMBL" id="GGP45208.1"/>
    </source>
</evidence>